<dbReference type="EMBL" id="PDHS01000321">
    <property type="protein sequence ID" value="MQM31454.1"/>
    <property type="molecule type" value="Genomic_DNA"/>
</dbReference>
<evidence type="ECO:0000313" key="2">
    <source>
        <dbReference type="Proteomes" id="UP000342300"/>
    </source>
</evidence>
<evidence type="ECO:0008006" key="3">
    <source>
        <dbReference type="Google" id="ProtNLM"/>
    </source>
</evidence>
<feature type="non-terminal residue" evidence="1">
    <location>
        <position position="1"/>
    </location>
</feature>
<organism evidence="1 2">
    <name type="scientific">Candidatus Accumulibacter phosphatis</name>
    <dbReference type="NCBI Taxonomy" id="327160"/>
    <lineage>
        <taxon>Bacteria</taxon>
        <taxon>Pseudomonadati</taxon>
        <taxon>Pseudomonadota</taxon>
        <taxon>Betaproteobacteria</taxon>
        <taxon>Candidatus Accumulibacter</taxon>
    </lineage>
</organism>
<gene>
    <name evidence="1" type="ORF">CRU78_13400</name>
</gene>
<accession>A0A6A7RV66</accession>
<name>A0A6A7RV66_9PROT</name>
<sequence length="526" mass="60532">RHAAALSNSYNQRFSEVVDALVFARISRGQERRRLRVAMLYDGVGSMHVNTIKEHLESFDKYSTHDFTFIPATPSYWQQSPEDVQKAVDFSIFDAVFVHYSIRLSIREHFDEGLVRALERFNGLKVLFIQDEYEGTEIARAWMDRVHFDLVYTCVPKDDLEKVYPAYRFPATEFLPTLTGYVPEDCSIERYAKPLAERKFAIAYRGRKLPAVYGDLGQEKYRIGWEMKAFALMRGLPVDIEVDDSKRIYGAGWYEVLGSARATLGTESGANIFDFDGSLRQKIDRLLVEKPEITYQEIRARVLAPHEGLVHMNRISPKVFEAIRLRTALILFEGSYSGVVQPDVHFIPLKKDFSNIDEVLEKLQDDNLLRVLTDRAYEDVVSSRKYAYKSFVEGIDLDIERRVLHRTPQKLLLSPLLVIDREGQLRQALPLLPLGLTAGIHPLGKPVSLIQAERSLRYKAGGPQSFELLKFSSGFKAKSRQLTEALVQRVEKGREKNSFLFRTVRHAWRKIPTAARARINWLAKRR</sequence>
<evidence type="ECO:0000313" key="1">
    <source>
        <dbReference type="EMBL" id="MQM31454.1"/>
    </source>
</evidence>
<dbReference type="AlphaFoldDB" id="A0A6A7RV66"/>
<protein>
    <recommendedName>
        <fullName evidence="3">Glycosyltransferase family 1 protein</fullName>
    </recommendedName>
</protein>
<proteinExistence type="predicted"/>
<reference evidence="1 2" key="1">
    <citation type="submission" date="2017-09" db="EMBL/GenBank/DDBJ databases">
        <title>Metagenomic Analysis Reveals Denitrifying Candidatus Accumulibacter and Flanking Population as a Source of N2O.</title>
        <authorList>
            <person name="Gao H."/>
            <person name="Mao Y."/>
            <person name="Zhao X."/>
            <person name="Liu W.-T."/>
            <person name="Zhang T."/>
            <person name="Wells G."/>
        </authorList>
    </citation>
    <scope>NUCLEOTIDE SEQUENCE [LARGE SCALE GENOMIC DNA]</scope>
    <source>
        <strain evidence="1">CANDO_2_IC</strain>
    </source>
</reference>
<dbReference type="Proteomes" id="UP000342300">
    <property type="component" value="Unassembled WGS sequence"/>
</dbReference>
<comment type="caution">
    <text evidence="1">The sequence shown here is derived from an EMBL/GenBank/DDBJ whole genome shotgun (WGS) entry which is preliminary data.</text>
</comment>